<dbReference type="Proteomes" id="UP000030746">
    <property type="component" value="Unassembled WGS sequence"/>
</dbReference>
<feature type="compositionally biased region" description="Polar residues" evidence="5">
    <location>
        <begin position="98"/>
        <end position="128"/>
    </location>
</feature>
<dbReference type="InterPro" id="IPR000504">
    <property type="entry name" value="RRM_dom"/>
</dbReference>
<dbReference type="SUPFAM" id="SSF54928">
    <property type="entry name" value="RNA-binding domain, RBD"/>
    <property type="match status" value="1"/>
</dbReference>
<dbReference type="STRING" id="225164.V4A1Q2"/>
<dbReference type="Pfam" id="PF00076">
    <property type="entry name" value="RRM_1"/>
    <property type="match status" value="1"/>
</dbReference>
<dbReference type="Gene3D" id="3.30.70.330">
    <property type="match status" value="1"/>
</dbReference>
<feature type="region of interest" description="Disordered" evidence="5">
    <location>
        <begin position="194"/>
        <end position="243"/>
    </location>
</feature>
<dbReference type="AlphaFoldDB" id="V4A1Q2"/>
<protein>
    <recommendedName>
        <fullName evidence="6">RRM domain-containing protein</fullName>
    </recommendedName>
</protein>
<dbReference type="CDD" id="cd12336">
    <property type="entry name" value="RRM_RBM7_like"/>
    <property type="match status" value="1"/>
</dbReference>
<dbReference type="GO" id="GO:0005654">
    <property type="term" value="C:nucleoplasm"/>
    <property type="evidence" value="ECO:0007669"/>
    <property type="project" value="UniProtKB-SubCell"/>
</dbReference>
<feature type="compositionally biased region" description="Basic and acidic residues" evidence="5">
    <location>
        <begin position="202"/>
        <end position="243"/>
    </location>
</feature>
<dbReference type="RefSeq" id="XP_009058604.1">
    <property type="nucleotide sequence ID" value="XM_009060356.1"/>
</dbReference>
<accession>V4A1Q2</accession>
<feature type="compositionally biased region" description="Low complexity" evidence="5">
    <location>
        <begin position="80"/>
        <end position="97"/>
    </location>
</feature>
<evidence type="ECO:0000256" key="5">
    <source>
        <dbReference type="SAM" id="MobiDB-lite"/>
    </source>
</evidence>
<proteinExistence type="predicted"/>
<dbReference type="HOGENOM" id="CLU_1143673_0_0_1"/>
<name>V4A1Q2_LOTGI</name>
<evidence type="ECO:0000256" key="3">
    <source>
        <dbReference type="ARBA" id="ARBA00023242"/>
    </source>
</evidence>
<dbReference type="PANTHER" id="PTHR13798">
    <property type="entry name" value="RNA BINDING MOTIF RBM PROTEIN -RELATED"/>
    <property type="match status" value="1"/>
</dbReference>
<dbReference type="PROSITE" id="PS50102">
    <property type="entry name" value="RRM"/>
    <property type="match status" value="1"/>
</dbReference>
<keyword evidence="2 4" id="KW-0694">RNA-binding</keyword>
<evidence type="ECO:0000256" key="1">
    <source>
        <dbReference type="ARBA" id="ARBA00004642"/>
    </source>
</evidence>
<evidence type="ECO:0000256" key="4">
    <source>
        <dbReference type="PROSITE-ProRule" id="PRU00176"/>
    </source>
</evidence>
<organism evidence="7 8">
    <name type="scientific">Lottia gigantea</name>
    <name type="common">Giant owl limpet</name>
    <dbReference type="NCBI Taxonomy" id="225164"/>
    <lineage>
        <taxon>Eukaryota</taxon>
        <taxon>Metazoa</taxon>
        <taxon>Spiralia</taxon>
        <taxon>Lophotrochozoa</taxon>
        <taxon>Mollusca</taxon>
        <taxon>Gastropoda</taxon>
        <taxon>Patellogastropoda</taxon>
        <taxon>Lottioidea</taxon>
        <taxon>Lottiidae</taxon>
        <taxon>Lottia</taxon>
    </lineage>
</organism>
<reference evidence="7 8" key="1">
    <citation type="journal article" date="2013" name="Nature">
        <title>Insights into bilaterian evolution from three spiralian genomes.</title>
        <authorList>
            <person name="Simakov O."/>
            <person name="Marletaz F."/>
            <person name="Cho S.J."/>
            <person name="Edsinger-Gonzales E."/>
            <person name="Havlak P."/>
            <person name="Hellsten U."/>
            <person name="Kuo D.H."/>
            <person name="Larsson T."/>
            <person name="Lv J."/>
            <person name="Arendt D."/>
            <person name="Savage R."/>
            <person name="Osoegawa K."/>
            <person name="de Jong P."/>
            <person name="Grimwood J."/>
            <person name="Chapman J.A."/>
            <person name="Shapiro H."/>
            <person name="Aerts A."/>
            <person name="Otillar R.P."/>
            <person name="Terry A.Y."/>
            <person name="Boore J.L."/>
            <person name="Grigoriev I.V."/>
            <person name="Lindberg D.R."/>
            <person name="Seaver E.C."/>
            <person name="Weisblat D.A."/>
            <person name="Putnam N.H."/>
            <person name="Rokhsar D.S."/>
        </authorList>
    </citation>
    <scope>NUCLEOTIDE SEQUENCE [LARGE SCALE GENOMIC DNA]</scope>
</reference>
<dbReference type="OrthoDB" id="407442at2759"/>
<dbReference type="GO" id="GO:0000381">
    <property type="term" value="P:regulation of alternative mRNA splicing, via spliceosome"/>
    <property type="evidence" value="ECO:0007669"/>
    <property type="project" value="TreeGrafter"/>
</dbReference>
<dbReference type="InterPro" id="IPR052285">
    <property type="entry name" value="NEXT_complex_subunit"/>
</dbReference>
<keyword evidence="8" id="KW-1185">Reference proteome</keyword>
<dbReference type="GeneID" id="20249319"/>
<keyword evidence="3" id="KW-0539">Nucleus</keyword>
<evidence type="ECO:0000313" key="8">
    <source>
        <dbReference type="Proteomes" id="UP000030746"/>
    </source>
</evidence>
<dbReference type="EMBL" id="KB202367">
    <property type="protein sequence ID" value="ESO90602.1"/>
    <property type="molecule type" value="Genomic_DNA"/>
</dbReference>
<sequence length="243" mass="28074">MSEDDRTLFVGGLSDRVTEELLYELFLQAGPLEKVKIPTDKEGRSRRFAFVTFLHDVSVPYSKQVMDGIQLFGRTLSLQNRGSNSNDSPRSSPRSSPHYNSDPQQNRHPGYNRANTWHGQTSPGQSPQLEGPSLMKSPPYEVKNLYAQAKGGYMSVDVLRGQSSAGSMNDMSMQPREMAPIDVRRQRVLDKQQMSMNIQNQRGHDNRYDNRDGRHDRRGRYDDHYNRSRSHHPYDNERRRGRY</sequence>
<comment type="subcellular location">
    <subcellularLocation>
        <location evidence="1">Nucleus</location>
        <location evidence="1">Nucleoplasm</location>
    </subcellularLocation>
</comment>
<feature type="region of interest" description="Disordered" evidence="5">
    <location>
        <begin position="77"/>
        <end position="136"/>
    </location>
</feature>
<feature type="domain" description="RRM" evidence="6">
    <location>
        <begin position="6"/>
        <end position="83"/>
    </location>
</feature>
<dbReference type="SMART" id="SM00360">
    <property type="entry name" value="RRM"/>
    <property type="match status" value="1"/>
</dbReference>
<dbReference type="InterPro" id="IPR012677">
    <property type="entry name" value="Nucleotide-bd_a/b_plait_sf"/>
</dbReference>
<evidence type="ECO:0000313" key="7">
    <source>
        <dbReference type="EMBL" id="ESO90602.1"/>
    </source>
</evidence>
<dbReference type="PANTHER" id="PTHR13798:SF11">
    <property type="entry name" value="RNA-BINDING PROTEIN 7-RELATED"/>
    <property type="match status" value="1"/>
</dbReference>
<gene>
    <name evidence="7" type="ORF">LOTGIDRAFT_233621</name>
</gene>
<dbReference type="CTD" id="20249319"/>
<dbReference type="GO" id="GO:0003727">
    <property type="term" value="F:single-stranded RNA binding"/>
    <property type="evidence" value="ECO:0007669"/>
    <property type="project" value="TreeGrafter"/>
</dbReference>
<evidence type="ECO:0000256" key="2">
    <source>
        <dbReference type="ARBA" id="ARBA00022884"/>
    </source>
</evidence>
<evidence type="ECO:0000259" key="6">
    <source>
        <dbReference type="PROSITE" id="PS50102"/>
    </source>
</evidence>
<dbReference type="InterPro" id="IPR035979">
    <property type="entry name" value="RBD_domain_sf"/>
</dbReference>
<dbReference type="OMA" id="KHKGHAY"/>
<dbReference type="KEGG" id="lgi:LOTGIDRAFT_233621"/>